<accession>A0ABP1CK19</accession>
<evidence type="ECO:0008006" key="5">
    <source>
        <dbReference type="Google" id="ProtNLM"/>
    </source>
</evidence>
<dbReference type="PANTHER" id="PTHR22870">
    <property type="entry name" value="REGULATOR OF CHROMOSOME CONDENSATION"/>
    <property type="match status" value="1"/>
</dbReference>
<dbReference type="InterPro" id="IPR009091">
    <property type="entry name" value="RCC1/BLIP-II"/>
</dbReference>
<keyword evidence="4" id="KW-1185">Reference proteome</keyword>
<dbReference type="SUPFAM" id="SSF50985">
    <property type="entry name" value="RCC1/BLIP-II"/>
    <property type="match status" value="1"/>
</dbReference>
<proteinExistence type="predicted"/>
<name>A0ABP1CK19_9APHY</name>
<dbReference type="InterPro" id="IPR051210">
    <property type="entry name" value="Ub_ligase/GEF_domain"/>
</dbReference>
<evidence type="ECO:0000256" key="2">
    <source>
        <dbReference type="PROSITE-ProRule" id="PRU00235"/>
    </source>
</evidence>
<evidence type="ECO:0000256" key="1">
    <source>
        <dbReference type="ARBA" id="ARBA00022737"/>
    </source>
</evidence>
<feature type="repeat" description="RCC1" evidence="2">
    <location>
        <begin position="206"/>
        <end position="263"/>
    </location>
</feature>
<dbReference type="Pfam" id="PF00415">
    <property type="entry name" value="RCC1"/>
    <property type="match status" value="4"/>
</dbReference>
<dbReference type="Gene3D" id="2.130.10.30">
    <property type="entry name" value="Regulator of chromosome condensation 1/beta-lactamase-inhibitor protein II"/>
    <property type="match status" value="2"/>
</dbReference>
<dbReference type="PANTHER" id="PTHR22870:SF155">
    <property type="entry name" value="E3 UBIQUITIN-PROTEIN LIGASE HERC1-RELATED"/>
    <property type="match status" value="1"/>
</dbReference>
<feature type="repeat" description="RCC1" evidence="2">
    <location>
        <begin position="376"/>
        <end position="431"/>
    </location>
</feature>
<dbReference type="PROSITE" id="PS50012">
    <property type="entry name" value="RCC1_3"/>
    <property type="match status" value="4"/>
</dbReference>
<gene>
    <name evidence="3" type="ORF">GFSPODELE1_LOCUS566</name>
</gene>
<feature type="repeat" description="RCC1" evidence="2">
    <location>
        <begin position="4"/>
        <end position="64"/>
    </location>
</feature>
<protein>
    <recommendedName>
        <fullName evidence="5">RCC1/BLIP-II protein</fullName>
    </recommendedName>
</protein>
<evidence type="ECO:0000313" key="3">
    <source>
        <dbReference type="EMBL" id="CAL1695044.1"/>
    </source>
</evidence>
<dbReference type="EMBL" id="OZ037944">
    <property type="protein sequence ID" value="CAL1695044.1"/>
    <property type="molecule type" value="Genomic_DNA"/>
</dbReference>
<organism evidence="3 4">
    <name type="scientific">Somion occarium</name>
    <dbReference type="NCBI Taxonomy" id="3059160"/>
    <lineage>
        <taxon>Eukaryota</taxon>
        <taxon>Fungi</taxon>
        <taxon>Dikarya</taxon>
        <taxon>Basidiomycota</taxon>
        <taxon>Agaricomycotina</taxon>
        <taxon>Agaricomycetes</taxon>
        <taxon>Polyporales</taxon>
        <taxon>Cerrenaceae</taxon>
        <taxon>Somion</taxon>
    </lineage>
</organism>
<evidence type="ECO:0000313" key="4">
    <source>
        <dbReference type="Proteomes" id="UP001497453"/>
    </source>
</evidence>
<dbReference type="InterPro" id="IPR000408">
    <property type="entry name" value="Reg_chr_condens"/>
</dbReference>
<reference evidence="4" key="1">
    <citation type="submission" date="2024-04" db="EMBL/GenBank/DDBJ databases">
        <authorList>
            <person name="Shaw F."/>
            <person name="Minotto A."/>
        </authorList>
    </citation>
    <scope>NUCLEOTIDE SEQUENCE [LARGE SCALE GENOMIC DNA]</scope>
</reference>
<dbReference type="Proteomes" id="UP001497453">
    <property type="component" value="Chromosome 1"/>
</dbReference>
<keyword evidence="1" id="KW-0677">Repeat</keyword>
<feature type="repeat" description="RCC1" evidence="2">
    <location>
        <begin position="306"/>
        <end position="365"/>
    </location>
</feature>
<sequence>MSAVRLFSAGSNARGQLATGDCEDVHTFTACSFIDCPPGDLPSDTRKVLQIYCGANHTIALLERVNKSGDVTRELWGCGDGSKGQLGPLHELINGSTSQFRPLHLQFPPGNYTLKLIAAGWETSYVVLSSPQQHDVLVSFGADVFGDLGTGQRKDKAPGQAHVVEFDLIDCVETSQPYTLSIDSLAASTNHVVAVVNVTQAKSVHSIVFGWGASRPGQLGNTVKGGRPVPFFTIPHKVFQASENTRITAAAVGAQHTVLLKSSSHVLGVGSNRKGQLTGIQDLHDVTAIECTWNGTYAIVFRNEQALVLATGDNNKGQLGFHQSTTADVATQSFPRPIQFPFSSQTHKLQKLACGSEHVLCLLSVKGSEESSSLRSEVWGWGWNEHGNLGLDHTSDIHNPTKIWPISDEQANLQVADVWAGCGTSWILCAG</sequence>